<dbReference type="InterPro" id="IPR006522">
    <property type="entry name" value="Phage_virion_morphogenesis"/>
</dbReference>
<dbReference type="EMBL" id="WWCK01000011">
    <property type="protein sequence ID" value="MYM70531.1"/>
    <property type="molecule type" value="Genomic_DNA"/>
</dbReference>
<name>A0A7X4GWQ8_9BURK</name>
<organism evidence="2 3">
    <name type="scientific">Duganella rivi</name>
    <dbReference type="NCBI Taxonomy" id="2666083"/>
    <lineage>
        <taxon>Bacteria</taxon>
        <taxon>Pseudomonadati</taxon>
        <taxon>Pseudomonadota</taxon>
        <taxon>Betaproteobacteria</taxon>
        <taxon>Burkholderiales</taxon>
        <taxon>Oxalobacteraceae</taxon>
        <taxon>Telluria group</taxon>
        <taxon>Duganella</taxon>
    </lineage>
</organism>
<keyword evidence="3" id="KW-1185">Reference proteome</keyword>
<proteinExistence type="predicted"/>
<dbReference type="NCBIfam" id="TIGR01635">
    <property type="entry name" value="tail_comp_S"/>
    <property type="match status" value="1"/>
</dbReference>
<reference evidence="2 3" key="1">
    <citation type="submission" date="2019-12" db="EMBL/GenBank/DDBJ databases">
        <title>Novel species isolated from a subtropical stream in China.</title>
        <authorList>
            <person name="Lu H."/>
        </authorList>
    </citation>
    <scope>NUCLEOTIDE SEQUENCE [LARGE SCALE GENOMIC DNA]</scope>
    <source>
        <strain evidence="2 3">FT55W</strain>
    </source>
</reference>
<protein>
    <submittedName>
        <fullName evidence="2">Phage virion morphogenesis protein</fullName>
    </submittedName>
</protein>
<dbReference type="Proteomes" id="UP000450012">
    <property type="component" value="Unassembled WGS sequence"/>
</dbReference>
<evidence type="ECO:0000313" key="3">
    <source>
        <dbReference type="Proteomes" id="UP000450012"/>
    </source>
</evidence>
<evidence type="ECO:0000256" key="1">
    <source>
        <dbReference type="SAM" id="MobiDB-lite"/>
    </source>
</evidence>
<sequence>MDDLTAIEEWAGGLLAQLQPGQRRAVATDIARKLRRSQQSRIKDQLNPDGSKYEPRKQKLRGKSGRIKRKAMFAKLRTVKYLKIDSDANGLAVGFAGRVAALARVHQEGETSPLRPGGPRYKYPVRQLLGFTASEREMIQDTILAHLTL</sequence>
<gene>
    <name evidence="2" type="ORF">GTP45_27515</name>
</gene>
<dbReference type="RefSeq" id="WP_161017032.1">
    <property type="nucleotide sequence ID" value="NZ_WWCK01000011.1"/>
</dbReference>
<feature type="compositionally biased region" description="Basic and acidic residues" evidence="1">
    <location>
        <begin position="41"/>
        <end position="57"/>
    </location>
</feature>
<feature type="region of interest" description="Disordered" evidence="1">
    <location>
        <begin position="37"/>
        <end position="64"/>
    </location>
</feature>
<evidence type="ECO:0000313" key="2">
    <source>
        <dbReference type="EMBL" id="MYM70531.1"/>
    </source>
</evidence>
<comment type="caution">
    <text evidence="2">The sequence shown here is derived from an EMBL/GenBank/DDBJ whole genome shotgun (WGS) entry which is preliminary data.</text>
</comment>
<accession>A0A7X4GWQ8</accession>
<dbReference type="Pfam" id="PF05069">
    <property type="entry name" value="Phage_tail_S"/>
    <property type="match status" value="1"/>
</dbReference>
<dbReference type="AlphaFoldDB" id="A0A7X4GWQ8"/>